<keyword evidence="4 6" id="KW-0862">Zinc</keyword>
<feature type="binding site" evidence="6">
    <location>
        <position position="60"/>
    </location>
    <ligand>
        <name>Zn(2+)</name>
        <dbReference type="ChEBI" id="CHEBI:29105"/>
    </ligand>
</feature>
<dbReference type="SUPFAM" id="SSF57667">
    <property type="entry name" value="beta-beta-alpha zinc fingers"/>
    <property type="match status" value="3"/>
</dbReference>
<feature type="domain" description="ZAD" evidence="8">
    <location>
        <begin position="58"/>
        <end position="130"/>
    </location>
</feature>
<dbReference type="InterPro" id="IPR012934">
    <property type="entry name" value="Znf_AD"/>
</dbReference>
<dbReference type="OrthoDB" id="8117402at2759"/>
<gene>
    <name evidence="9" type="ORF">CINC_LOCUS1121</name>
</gene>
<protein>
    <submittedName>
        <fullName evidence="9">Uncharacterized protein</fullName>
    </submittedName>
</protein>
<feature type="domain" description="C2H2-type" evidence="7">
    <location>
        <begin position="323"/>
        <end position="351"/>
    </location>
</feature>
<evidence type="ECO:0000259" key="8">
    <source>
        <dbReference type="PROSITE" id="PS51915"/>
    </source>
</evidence>
<dbReference type="GO" id="GO:0005634">
    <property type="term" value="C:nucleus"/>
    <property type="evidence" value="ECO:0007669"/>
    <property type="project" value="InterPro"/>
</dbReference>
<evidence type="ECO:0000313" key="10">
    <source>
        <dbReference type="Proteomes" id="UP001154114"/>
    </source>
</evidence>
<organism evidence="9 10">
    <name type="scientific">Chrysodeixis includens</name>
    <name type="common">Soybean looper</name>
    <name type="synonym">Pseudoplusia includens</name>
    <dbReference type="NCBI Taxonomy" id="689277"/>
    <lineage>
        <taxon>Eukaryota</taxon>
        <taxon>Metazoa</taxon>
        <taxon>Ecdysozoa</taxon>
        <taxon>Arthropoda</taxon>
        <taxon>Hexapoda</taxon>
        <taxon>Insecta</taxon>
        <taxon>Pterygota</taxon>
        <taxon>Neoptera</taxon>
        <taxon>Endopterygota</taxon>
        <taxon>Lepidoptera</taxon>
        <taxon>Glossata</taxon>
        <taxon>Ditrysia</taxon>
        <taxon>Noctuoidea</taxon>
        <taxon>Noctuidae</taxon>
        <taxon>Plusiinae</taxon>
        <taxon>Chrysodeixis</taxon>
    </lineage>
</organism>
<dbReference type="InterPro" id="IPR036236">
    <property type="entry name" value="Znf_C2H2_sf"/>
</dbReference>
<keyword evidence="1 6" id="KW-0479">Metal-binding</keyword>
<dbReference type="AlphaFoldDB" id="A0A9P0FT53"/>
<dbReference type="SUPFAM" id="SSF57716">
    <property type="entry name" value="Glucocorticoid receptor-like (DNA-binding domain)"/>
    <property type="match status" value="1"/>
</dbReference>
<dbReference type="GO" id="GO:0008270">
    <property type="term" value="F:zinc ion binding"/>
    <property type="evidence" value="ECO:0007669"/>
    <property type="project" value="UniProtKB-UniRule"/>
</dbReference>
<evidence type="ECO:0000256" key="3">
    <source>
        <dbReference type="ARBA" id="ARBA00022771"/>
    </source>
</evidence>
<feature type="binding site" evidence="6">
    <location>
        <position position="103"/>
    </location>
    <ligand>
        <name>Zn(2+)</name>
        <dbReference type="ChEBI" id="CHEBI:29105"/>
    </ligand>
</feature>
<dbReference type="Gene3D" id="3.30.160.60">
    <property type="entry name" value="Classic Zinc Finger"/>
    <property type="match status" value="4"/>
</dbReference>
<dbReference type="Gene3D" id="3.40.1800.20">
    <property type="match status" value="1"/>
</dbReference>
<dbReference type="PROSITE" id="PS50157">
    <property type="entry name" value="ZINC_FINGER_C2H2_2"/>
    <property type="match status" value="6"/>
</dbReference>
<feature type="binding site" evidence="6">
    <location>
        <position position="106"/>
    </location>
    <ligand>
        <name>Zn(2+)</name>
        <dbReference type="ChEBI" id="CHEBI:29105"/>
    </ligand>
</feature>
<evidence type="ECO:0000259" key="7">
    <source>
        <dbReference type="PROSITE" id="PS50157"/>
    </source>
</evidence>
<accession>A0A9P0FT53</accession>
<dbReference type="FunFam" id="3.30.160.60:FF:000100">
    <property type="entry name" value="Zinc finger 45-like"/>
    <property type="match status" value="1"/>
</dbReference>
<dbReference type="PANTHER" id="PTHR24379">
    <property type="entry name" value="KRAB AND ZINC FINGER DOMAIN-CONTAINING"/>
    <property type="match status" value="1"/>
</dbReference>
<evidence type="ECO:0000256" key="6">
    <source>
        <dbReference type="PROSITE-ProRule" id="PRU01263"/>
    </source>
</evidence>
<feature type="domain" description="C2H2-type" evidence="7">
    <location>
        <begin position="296"/>
        <end position="323"/>
    </location>
</feature>
<dbReference type="PANTHER" id="PTHR24379:SF121">
    <property type="entry name" value="C2H2-TYPE DOMAIN-CONTAINING PROTEIN"/>
    <property type="match status" value="1"/>
</dbReference>
<feature type="domain" description="C2H2-type" evidence="7">
    <location>
        <begin position="351"/>
        <end position="379"/>
    </location>
</feature>
<evidence type="ECO:0000256" key="2">
    <source>
        <dbReference type="ARBA" id="ARBA00022737"/>
    </source>
</evidence>
<keyword evidence="2" id="KW-0677">Repeat</keyword>
<dbReference type="Pfam" id="PF07776">
    <property type="entry name" value="zf-AD"/>
    <property type="match status" value="1"/>
</dbReference>
<dbReference type="Pfam" id="PF00096">
    <property type="entry name" value="zf-C2H2"/>
    <property type="match status" value="3"/>
</dbReference>
<reference evidence="9" key="1">
    <citation type="submission" date="2021-12" db="EMBL/GenBank/DDBJ databases">
        <authorList>
            <person name="King R."/>
        </authorList>
    </citation>
    <scope>NUCLEOTIDE SEQUENCE</scope>
</reference>
<proteinExistence type="predicted"/>
<dbReference type="Proteomes" id="UP001154114">
    <property type="component" value="Chromosome 10"/>
</dbReference>
<dbReference type="FunFam" id="3.30.160.60:FF:000557">
    <property type="entry name" value="zinc finger and SCAN domain-containing protein 29"/>
    <property type="match status" value="1"/>
</dbReference>
<feature type="domain" description="C2H2-type" evidence="7">
    <location>
        <begin position="187"/>
        <end position="215"/>
    </location>
</feature>
<dbReference type="InterPro" id="IPR013087">
    <property type="entry name" value="Znf_C2H2_type"/>
</dbReference>
<dbReference type="PROSITE" id="PS51915">
    <property type="entry name" value="ZAD"/>
    <property type="match status" value="1"/>
</dbReference>
<feature type="binding site" evidence="6">
    <location>
        <position position="63"/>
    </location>
    <ligand>
        <name>Zn(2+)</name>
        <dbReference type="ChEBI" id="CHEBI:29105"/>
    </ligand>
</feature>
<dbReference type="SMART" id="SM00355">
    <property type="entry name" value="ZnF_C2H2"/>
    <property type="match status" value="7"/>
</dbReference>
<evidence type="ECO:0000313" key="9">
    <source>
        <dbReference type="EMBL" id="CAH0579350.1"/>
    </source>
</evidence>
<feature type="domain" description="C2H2-type" evidence="7">
    <location>
        <begin position="268"/>
        <end position="295"/>
    </location>
</feature>
<evidence type="ECO:0000256" key="1">
    <source>
        <dbReference type="ARBA" id="ARBA00022723"/>
    </source>
</evidence>
<evidence type="ECO:0000256" key="5">
    <source>
        <dbReference type="PROSITE-ProRule" id="PRU00042"/>
    </source>
</evidence>
<sequence length="484" mass="56942">MAVYLTKKMLSKMNRLKYPYNVPIEATDEASSSSSSTDHWQKLMSETNKKTVQLGKDMICRVCARSGCTPLSDKIDGYEIMSTIRSLTNITIEVDDSLPKYICTNCLETLKFALTFKKTCEESDKKFRKIIHPTGVPEPSYPYSKHDFQLILHQIKQKRMRREEREAKEQMRIERMLEKKSPKIKQFKCSPCDLIFPNKEKLMAHRRERQCMRRACDICGQLVLSIAQHMRHIHKQSSPHKCLTCGKEFPIIARLKNHMLVHTNTFNFFCDLCPYKCKHKYYLVMHMRTHTGEKPYKCTQCPATFVNPSNLNKHKLTHQAKQFKCMLCDKAFRTNTALREHQEATHMNIKHTCNYCGREFCYKSDLRKHEIRNHNRVKRDYIGGEPTYKQVERLQKIQENETIDKWRSQEMTITQSVPVVQPTYIDQPKEFITNHALYFPDVSMIQQQQMVQQQQSVELSLPELSALKKDEVELYKSQPGIGYF</sequence>
<dbReference type="SMART" id="SM00868">
    <property type="entry name" value="zf-AD"/>
    <property type="match status" value="1"/>
</dbReference>
<keyword evidence="10" id="KW-1185">Reference proteome</keyword>
<evidence type="ECO:0000256" key="4">
    <source>
        <dbReference type="ARBA" id="ARBA00022833"/>
    </source>
</evidence>
<dbReference type="PROSITE" id="PS00028">
    <property type="entry name" value="ZINC_FINGER_C2H2_1"/>
    <property type="match status" value="5"/>
</dbReference>
<feature type="domain" description="C2H2-type" evidence="7">
    <location>
        <begin position="240"/>
        <end position="267"/>
    </location>
</feature>
<keyword evidence="3 5" id="KW-0863">Zinc-finger</keyword>
<name>A0A9P0FT53_CHRIL</name>
<dbReference type="EMBL" id="LR824013">
    <property type="protein sequence ID" value="CAH0579350.1"/>
    <property type="molecule type" value="Genomic_DNA"/>
</dbReference>